<reference evidence="3" key="1">
    <citation type="submission" date="2022-07" db="EMBL/GenBank/DDBJ databases">
        <authorList>
            <person name="Trinca V."/>
            <person name="Uliana J.V.C."/>
            <person name="Torres T.T."/>
            <person name="Ward R.J."/>
            <person name="Monesi N."/>
        </authorList>
    </citation>
    <scope>NUCLEOTIDE SEQUENCE</scope>
    <source>
        <strain evidence="3">HSMRA1968</strain>
        <tissue evidence="3">Whole embryos</tissue>
    </source>
</reference>
<dbReference type="InterPro" id="IPR026321">
    <property type="entry name" value="CC134"/>
</dbReference>
<dbReference type="PANTHER" id="PTHR14735">
    <property type="entry name" value="COILED-COIL DOMAIN-CONTAINING PROTEIN 134"/>
    <property type="match status" value="1"/>
</dbReference>
<feature type="region of interest" description="Disordered" evidence="1">
    <location>
        <begin position="174"/>
        <end position="214"/>
    </location>
</feature>
<organism evidence="3 4">
    <name type="scientific">Pseudolycoriella hygida</name>
    <dbReference type="NCBI Taxonomy" id="35572"/>
    <lineage>
        <taxon>Eukaryota</taxon>
        <taxon>Metazoa</taxon>
        <taxon>Ecdysozoa</taxon>
        <taxon>Arthropoda</taxon>
        <taxon>Hexapoda</taxon>
        <taxon>Insecta</taxon>
        <taxon>Pterygota</taxon>
        <taxon>Neoptera</taxon>
        <taxon>Endopterygota</taxon>
        <taxon>Diptera</taxon>
        <taxon>Nematocera</taxon>
        <taxon>Sciaroidea</taxon>
        <taxon>Sciaridae</taxon>
        <taxon>Pseudolycoriella</taxon>
    </lineage>
</organism>
<evidence type="ECO:0000256" key="2">
    <source>
        <dbReference type="SAM" id="SignalP"/>
    </source>
</evidence>
<dbReference type="OrthoDB" id="5854099at2759"/>
<dbReference type="AlphaFoldDB" id="A0A9Q0RVV6"/>
<keyword evidence="2" id="KW-0732">Signal</keyword>
<proteinExistence type="predicted"/>
<protein>
    <submittedName>
        <fullName evidence="3">Coiled-coil domain-containing protein</fullName>
    </submittedName>
</protein>
<dbReference type="PANTHER" id="PTHR14735:SF1">
    <property type="entry name" value="COILED-COIL DOMAIN-CONTAINING PROTEIN 134"/>
    <property type="match status" value="1"/>
</dbReference>
<dbReference type="EMBL" id="WJQU01000004">
    <property type="protein sequence ID" value="KAJ6636115.1"/>
    <property type="molecule type" value="Genomic_DNA"/>
</dbReference>
<evidence type="ECO:0000313" key="4">
    <source>
        <dbReference type="Proteomes" id="UP001151699"/>
    </source>
</evidence>
<accession>A0A9Q0RVV6</accession>
<gene>
    <name evidence="3" type="primary">ccdc134</name>
    <name evidence="3" type="ORF">Bhyg_14702</name>
</gene>
<feature type="signal peptide" evidence="2">
    <location>
        <begin position="1"/>
        <end position="17"/>
    </location>
</feature>
<feature type="compositionally biased region" description="Basic and acidic residues" evidence="1">
    <location>
        <begin position="174"/>
        <end position="191"/>
    </location>
</feature>
<name>A0A9Q0RVV6_9DIPT</name>
<evidence type="ECO:0000313" key="3">
    <source>
        <dbReference type="EMBL" id="KAJ6636115.1"/>
    </source>
</evidence>
<dbReference type="Pfam" id="PF15002">
    <property type="entry name" value="ERK-JNK_inhib"/>
    <property type="match status" value="1"/>
</dbReference>
<feature type="compositionally biased region" description="Basic residues" evidence="1">
    <location>
        <begin position="192"/>
        <end position="204"/>
    </location>
</feature>
<feature type="chain" id="PRO_5040147110" evidence="2">
    <location>
        <begin position="18"/>
        <end position="214"/>
    </location>
</feature>
<sequence length="214" mass="25178">MHHIYFLLLMLLAPCNCNNESKEKSPLINAQMYSNIFVRRRVEHRTLLDHFQRTEKYDRKFKLLEIGIQQILQILRENREKLLQEGYTTSAGFPKTSNLIDGVTLVLENTCLIGDLVLHLPDMSEQILTKDTQWKETLNWAIQFTLSVPDVIDAKTSKMLSLFDQEINIEKRTDHYINPYRETKKQPTEPTKRKKERKKLKKGPQLHSTGRTEL</sequence>
<keyword evidence="4" id="KW-1185">Reference proteome</keyword>
<comment type="caution">
    <text evidence="3">The sequence shown here is derived from an EMBL/GenBank/DDBJ whole genome shotgun (WGS) entry which is preliminary data.</text>
</comment>
<evidence type="ECO:0000256" key="1">
    <source>
        <dbReference type="SAM" id="MobiDB-lite"/>
    </source>
</evidence>
<dbReference type="Proteomes" id="UP001151699">
    <property type="component" value="Chromosome C"/>
</dbReference>